<keyword evidence="6 7" id="KW-0472">Membrane</keyword>
<dbReference type="Proteomes" id="UP001596989">
    <property type="component" value="Unassembled WGS sequence"/>
</dbReference>
<dbReference type="InterPro" id="IPR003439">
    <property type="entry name" value="ABC_transporter-like_ATP-bd"/>
</dbReference>
<dbReference type="RefSeq" id="WP_377564673.1">
    <property type="nucleotide sequence ID" value="NZ_JBHTJZ010000017.1"/>
</dbReference>
<dbReference type="InterPro" id="IPR036640">
    <property type="entry name" value="ABC1_TM_sf"/>
</dbReference>
<evidence type="ECO:0000313" key="10">
    <source>
        <dbReference type="EMBL" id="MFD0960250.1"/>
    </source>
</evidence>
<dbReference type="PANTHER" id="PTHR24221:SF654">
    <property type="entry name" value="ATP-BINDING CASSETTE SUB-FAMILY B MEMBER 6"/>
    <property type="match status" value="1"/>
</dbReference>
<evidence type="ECO:0000256" key="5">
    <source>
        <dbReference type="ARBA" id="ARBA00022989"/>
    </source>
</evidence>
<keyword evidence="2 7" id="KW-0812">Transmembrane</keyword>
<keyword evidence="11" id="KW-1185">Reference proteome</keyword>
<dbReference type="Gene3D" id="1.20.1560.10">
    <property type="entry name" value="ABC transporter type 1, transmembrane domain"/>
    <property type="match status" value="1"/>
</dbReference>
<dbReference type="SUPFAM" id="SSF90123">
    <property type="entry name" value="ABC transporter transmembrane region"/>
    <property type="match status" value="1"/>
</dbReference>
<keyword evidence="5 7" id="KW-1133">Transmembrane helix</keyword>
<dbReference type="InterPro" id="IPR039421">
    <property type="entry name" value="Type_1_exporter"/>
</dbReference>
<feature type="transmembrane region" description="Helical" evidence="7">
    <location>
        <begin position="55"/>
        <end position="76"/>
    </location>
</feature>
<dbReference type="PROSITE" id="PS50929">
    <property type="entry name" value="ABC_TM1F"/>
    <property type="match status" value="1"/>
</dbReference>
<evidence type="ECO:0000256" key="3">
    <source>
        <dbReference type="ARBA" id="ARBA00022741"/>
    </source>
</evidence>
<dbReference type="Pfam" id="PF00005">
    <property type="entry name" value="ABC_tran"/>
    <property type="match status" value="1"/>
</dbReference>
<dbReference type="InterPro" id="IPR011527">
    <property type="entry name" value="ABC1_TM_dom"/>
</dbReference>
<evidence type="ECO:0000256" key="1">
    <source>
        <dbReference type="ARBA" id="ARBA00004651"/>
    </source>
</evidence>
<evidence type="ECO:0000256" key="6">
    <source>
        <dbReference type="ARBA" id="ARBA00023136"/>
    </source>
</evidence>
<organism evidence="10 11">
    <name type="scientific">Paenibacillus chungangensis</name>
    <dbReference type="NCBI Taxonomy" id="696535"/>
    <lineage>
        <taxon>Bacteria</taxon>
        <taxon>Bacillati</taxon>
        <taxon>Bacillota</taxon>
        <taxon>Bacilli</taxon>
        <taxon>Bacillales</taxon>
        <taxon>Paenibacillaceae</taxon>
        <taxon>Paenibacillus</taxon>
    </lineage>
</organism>
<feature type="transmembrane region" description="Helical" evidence="7">
    <location>
        <begin position="251"/>
        <end position="271"/>
    </location>
</feature>
<dbReference type="PANTHER" id="PTHR24221">
    <property type="entry name" value="ATP-BINDING CASSETTE SUB-FAMILY B"/>
    <property type="match status" value="1"/>
</dbReference>
<accession>A0ABW3HRU4</accession>
<proteinExistence type="predicted"/>
<dbReference type="Pfam" id="PF00664">
    <property type="entry name" value="ABC_membrane"/>
    <property type="match status" value="1"/>
</dbReference>
<dbReference type="GO" id="GO:0005524">
    <property type="term" value="F:ATP binding"/>
    <property type="evidence" value="ECO:0007669"/>
    <property type="project" value="UniProtKB-KW"/>
</dbReference>
<keyword evidence="3" id="KW-0547">Nucleotide-binding</keyword>
<feature type="domain" description="ABC transporter" evidence="8">
    <location>
        <begin position="336"/>
        <end position="571"/>
    </location>
</feature>
<gene>
    <name evidence="10" type="ORF">ACFQ2I_12715</name>
</gene>
<feature type="domain" description="ABC transmembrane type-1" evidence="9">
    <location>
        <begin position="20"/>
        <end position="302"/>
    </location>
</feature>
<evidence type="ECO:0000256" key="7">
    <source>
        <dbReference type="SAM" id="Phobius"/>
    </source>
</evidence>
<dbReference type="SMART" id="SM00382">
    <property type="entry name" value="AAA"/>
    <property type="match status" value="1"/>
</dbReference>
<evidence type="ECO:0000256" key="2">
    <source>
        <dbReference type="ARBA" id="ARBA00022692"/>
    </source>
</evidence>
<protein>
    <submittedName>
        <fullName evidence="10">ABC transporter ATP-binding protein</fullName>
    </submittedName>
</protein>
<dbReference type="PROSITE" id="PS50893">
    <property type="entry name" value="ABC_TRANSPORTER_2"/>
    <property type="match status" value="1"/>
</dbReference>
<dbReference type="InterPro" id="IPR003593">
    <property type="entry name" value="AAA+_ATPase"/>
</dbReference>
<dbReference type="InterPro" id="IPR027417">
    <property type="entry name" value="P-loop_NTPase"/>
</dbReference>
<sequence>MLAVLGKLWSFMQPCRSRALLFLLIAAVEMTVIALAPLSFKFIIDRAIIPGDREAFALILLIIGTVGTFGIAAGVAGDRLLARINAAVQQRLRMRLFSAMQRMGAERFQATPSGEHVSRFSVDLPVIEGAMTSMMTIGLQSLSVVAMSAVVLFSLQWSMALIILFGAALIYLGPQLLERRARTAFAAYREEFGEMTADVGEYVRGQAVIQGFSLQRTITARFADRLSGLFVSHYRRNAASATLDRVPMVSLLLMNFGIIGFGSYLALIQVISLGDLVAFFTIYTSMGNAVYNLTAVLPSVVDARVSLDRVTELLDMQEEEKSGLKTGLPLQAGPELRMEGLSYAYSDGREALKRVSLTIEAGSTVAFVGPSGSGKSTLLQLLLGLREPSGGALLLNEADLHALDGELYRSSIGVVFQEPFLFRGTLLDNIRIGKPDASMDEVIAAAQQADIASSIEALPDGYMTQVGEDGGNLSGGQKQRVALARALLRNPALLLLDEVTSALDPLSESAVGRTISKLSHGERTIVIVSHRLATIANADRIFVLRDGELAEWGTHDELRMKRGLYDSMWEQQTGDSTIEPVGQGGACDAEAKAERLSV</sequence>
<comment type="subcellular location">
    <subcellularLocation>
        <location evidence="1">Cell membrane</location>
        <topology evidence="1">Multi-pass membrane protein</topology>
    </subcellularLocation>
</comment>
<evidence type="ECO:0000256" key="4">
    <source>
        <dbReference type="ARBA" id="ARBA00022840"/>
    </source>
</evidence>
<feature type="transmembrane region" description="Helical" evidence="7">
    <location>
        <begin position="144"/>
        <end position="172"/>
    </location>
</feature>
<evidence type="ECO:0000259" key="9">
    <source>
        <dbReference type="PROSITE" id="PS50929"/>
    </source>
</evidence>
<name>A0ABW3HRU4_9BACL</name>
<dbReference type="EMBL" id="JBHTJZ010000017">
    <property type="protein sequence ID" value="MFD0960250.1"/>
    <property type="molecule type" value="Genomic_DNA"/>
</dbReference>
<dbReference type="PROSITE" id="PS00211">
    <property type="entry name" value="ABC_TRANSPORTER_1"/>
    <property type="match status" value="1"/>
</dbReference>
<evidence type="ECO:0000259" key="8">
    <source>
        <dbReference type="PROSITE" id="PS50893"/>
    </source>
</evidence>
<dbReference type="CDD" id="cd07346">
    <property type="entry name" value="ABC_6TM_exporters"/>
    <property type="match status" value="1"/>
</dbReference>
<dbReference type="Gene3D" id="3.40.50.300">
    <property type="entry name" value="P-loop containing nucleotide triphosphate hydrolases"/>
    <property type="match status" value="1"/>
</dbReference>
<keyword evidence="4 10" id="KW-0067">ATP-binding</keyword>
<dbReference type="InterPro" id="IPR017871">
    <property type="entry name" value="ABC_transporter-like_CS"/>
</dbReference>
<dbReference type="SUPFAM" id="SSF52540">
    <property type="entry name" value="P-loop containing nucleoside triphosphate hydrolases"/>
    <property type="match status" value="1"/>
</dbReference>
<comment type="caution">
    <text evidence="10">The sequence shown here is derived from an EMBL/GenBank/DDBJ whole genome shotgun (WGS) entry which is preliminary data.</text>
</comment>
<feature type="transmembrane region" description="Helical" evidence="7">
    <location>
        <begin position="20"/>
        <end position="43"/>
    </location>
</feature>
<reference evidence="11" key="1">
    <citation type="journal article" date="2019" name="Int. J. Syst. Evol. Microbiol.">
        <title>The Global Catalogue of Microorganisms (GCM) 10K type strain sequencing project: providing services to taxonomists for standard genome sequencing and annotation.</title>
        <authorList>
            <consortium name="The Broad Institute Genomics Platform"/>
            <consortium name="The Broad Institute Genome Sequencing Center for Infectious Disease"/>
            <person name="Wu L."/>
            <person name="Ma J."/>
        </authorList>
    </citation>
    <scope>NUCLEOTIDE SEQUENCE [LARGE SCALE GENOMIC DNA]</scope>
    <source>
        <strain evidence="11">CCUG 59129</strain>
    </source>
</reference>
<evidence type="ECO:0000313" key="11">
    <source>
        <dbReference type="Proteomes" id="UP001596989"/>
    </source>
</evidence>